<comment type="caution">
    <text evidence="1">The sequence shown here is derived from an EMBL/GenBank/DDBJ whole genome shotgun (WGS) entry which is preliminary data.</text>
</comment>
<reference evidence="2" key="1">
    <citation type="journal article" date="2022" name="Mol. Ecol. Resour.">
        <title>The genomes of chicory, endive, great burdock and yacon provide insights into Asteraceae palaeo-polyploidization history and plant inulin production.</title>
        <authorList>
            <person name="Fan W."/>
            <person name="Wang S."/>
            <person name="Wang H."/>
            <person name="Wang A."/>
            <person name="Jiang F."/>
            <person name="Liu H."/>
            <person name="Zhao H."/>
            <person name="Xu D."/>
            <person name="Zhang Y."/>
        </authorList>
    </citation>
    <scope>NUCLEOTIDE SEQUENCE [LARGE SCALE GENOMIC DNA]</scope>
    <source>
        <strain evidence="2">cv. Niubang</strain>
    </source>
</reference>
<evidence type="ECO:0000313" key="1">
    <source>
        <dbReference type="EMBL" id="KAI3759672.1"/>
    </source>
</evidence>
<dbReference type="Proteomes" id="UP001055879">
    <property type="component" value="Linkage Group LG02"/>
</dbReference>
<protein>
    <submittedName>
        <fullName evidence="1">Uncharacterized protein</fullName>
    </submittedName>
</protein>
<dbReference type="EMBL" id="CM042048">
    <property type="protein sequence ID" value="KAI3759672.1"/>
    <property type="molecule type" value="Genomic_DNA"/>
</dbReference>
<keyword evidence="2" id="KW-1185">Reference proteome</keyword>
<organism evidence="1 2">
    <name type="scientific">Arctium lappa</name>
    <name type="common">Greater burdock</name>
    <name type="synonym">Lappa major</name>
    <dbReference type="NCBI Taxonomy" id="4217"/>
    <lineage>
        <taxon>Eukaryota</taxon>
        <taxon>Viridiplantae</taxon>
        <taxon>Streptophyta</taxon>
        <taxon>Embryophyta</taxon>
        <taxon>Tracheophyta</taxon>
        <taxon>Spermatophyta</taxon>
        <taxon>Magnoliopsida</taxon>
        <taxon>eudicotyledons</taxon>
        <taxon>Gunneridae</taxon>
        <taxon>Pentapetalae</taxon>
        <taxon>asterids</taxon>
        <taxon>campanulids</taxon>
        <taxon>Asterales</taxon>
        <taxon>Asteraceae</taxon>
        <taxon>Carduoideae</taxon>
        <taxon>Cardueae</taxon>
        <taxon>Arctiinae</taxon>
        <taxon>Arctium</taxon>
    </lineage>
</organism>
<gene>
    <name evidence="1" type="ORF">L6452_07659</name>
</gene>
<evidence type="ECO:0000313" key="2">
    <source>
        <dbReference type="Proteomes" id="UP001055879"/>
    </source>
</evidence>
<reference evidence="1 2" key="2">
    <citation type="journal article" date="2022" name="Mol. Ecol. Resour.">
        <title>The genomes of chicory, endive, great burdock and yacon provide insights into Asteraceae paleo-polyploidization history and plant inulin production.</title>
        <authorList>
            <person name="Fan W."/>
            <person name="Wang S."/>
            <person name="Wang H."/>
            <person name="Wang A."/>
            <person name="Jiang F."/>
            <person name="Liu H."/>
            <person name="Zhao H."/>
            <person name="Xu D."/>
            <person name="Zhang Y."/>
        </authorList>
    </citation>
    <scope>NUCLEOTIDE SEQUENCE [LARGE SCALE GENOMIC DNA]</scope>
    <source>
        <strain evidence="2">cv. Niubang</strain>
    </source>
</reference>
<sequence>MMSSSTTLLPAIDSIPPKLATWWNDSGYGACSRGWQGIKCAQRWVKVGQASSSDVVLVDRVVVVVVVVVVLGVGEVPNGKEDAGGSIGVVVIKENAKLMGLCPVKARNEKCNEM</sequence>
<accession>A0ACB9EMK0</accession>
<name>A0ACB9EMK0_ARCLA</name>
<proteinExistence type="predicted"/>